<feature type="compositionally biased region" description="Basic and acidic residues" evidence="1">
    <location>
        <begin position="51"/>
        <end position="66"/>
    </location>
</feature>
<dbReference type="EMBL" id="JAIQCV010000002">
    <property type="protein sequence ID" value="KAH1121822.1"/>
    <property type="molecule type" value="Genomic_DNA"/>
</dbReference>
<accession>A0A9D3WDU5</accession>
<reference evidence="2 3" key="1">
    <citation type="journal article" date="2021" name="Plant Biotechnol. J.">
        <title>Multi-omics assisted identification of the key and species-specific regulatory components of drought-tolerant mechanisms in Gossypium stocksii.</title>
        <authorList>
            <person name="Yu D."/>
            <person name="Ke L."/>
            <person name="Zhang D."/>
            <person name="Wu Y."/>
            <person name="Sun Y."/>
            <person name="Mei J."/>
            <person name="Sun J."/>
            <person name="Sun Y."/>
        </authorList>
    </citation>
    <scope>NUCLEOTIDE SEQUENCE [LARGE SCALE GENOMIC DNA]</scope>
    <source>
        <strain evidence="3">cv. E1</strain>
        <tissue evidence="2">Leaf</tissue>
    </source>
</reference>
<keyword evidence="3" id="KW-1185">Reference proteome</keyword>
<feature type="region of interest" description="Disordered" evidence="1">
    <location>
        <begin position="89"/>
        <end position="128"/>
    </location>
</feature>
<protein>
    <submittedName>
        <fullName evidence="2">Uncharacterized protein</fullName>
    </submittedName>
</protein>
<organism evidence="2 3">
    <name type="scientific">Gossypium stocksii</name>
    <dbReference type="NCBI Taxonomy" id="47602"/>
    <lineage>
        <taxon>Eukaryota</taxon>
        <taxon>Viridiplantae</taxon>
        <taxon>Streptophyta</taxon>
        <taxon>Embryophyta</taxon>
        <taxon>Tracheophyta</taxon>
        <taxon>Spermatophyta</taxon>
        <taxon>Magnoliopsida</taxon>
        <taxon>eudicotyledons</taxon>
        <taxon>Gunneridae</taxon>
        <taxon>Pentapetalae</taxon>
        <taxon>rosids</taxon>
        <taxon>malvids</taxon>
        <taxon>Malvales</taxon>
        <taxon>Malvaceae</taxon>
        <taxon>Malvoideae</taxon>
        <taxon>Gossypium</taxon>
    </lineage>
</organism>
<feature type="compositionally biased region" description="Basic and acidic residues" evidence="1">
    <location>
        <begin position="111"/>
        <end position="128"/>
    </location>
</feature>
<dbReference type="Proteomes" id="UP000828251">
    <property type="component" value="Unassembled WGS sequence"/>
</dbReference>
<feature type="region of interest" description="Disordered" evidence="1">
    <location>
        <begin position="1"/>
        <end position="77"/>
    </location>
</feature>
<evidence type="ECO:0000256" key="1">
    <source>
        <dbReference type="SAM" id="MobiDB-lite"/>
    </source>
</evidence>
<feature type="compositionally biased region" description="Polar residues" evidence="1">
    <location>
        <begin position="92"/>
        <end position="101"/>
    </location>
</feature>
<comment type="caution">
    <text evidence="2">The sequence shown here is derived from an EMBL/GenBank/DDBJ whole genome shotgun (WGS) entry which is preliminary data.</text>
</comment>
<dbReference type="AlphaFoldDB" id="A0A9D3WDU5"/>
<gene>
    <name evidence="2" type="ORF">J1N35_004982</name>
</gene>
<sequence length="128" mass="14688">MDVPPSLKWKSKDKGQASQGSNEKTDMDIPMPKQPQNHYLPMQPFEQVDEAWEKKEEDNDKEKDEESTPDDSFNKMFRTKKSYVEEVMIRTPSHTSHTSSAGAKATTLKASQEKDPMIEKNRPDLDSD</sequence>
<name>A0A9D3WDU5_9ROSI</name>
<evidence type="ECO:0000313" key="3">
    <source>
        <dbReference type="Proteomes" id="UP000828251"/>
    </source>
</evidence>
<evidence type="ECO:0000313" key="2">
    <source>
        <dbReference type="EMBL" id="KAH1121822.1"/>
    </source>
</evidence>
<proteinExistence type="predicted"/>